<dbReference type="Gramene" id="novel_model_6786_5bd9a17a">
    <property type="protein sequence ID" value="cds.novel_model_6786_5bd9a17a"/>
    <property type="gene ID" value="novel_gene_3584_5bd9a17a"/>
</dbReference>
<evidence type="ECO:0000259" key="1">
    <source>
        <dbReference type="Pfam" id="PF13456"/>
    </source>
</evidence>
<dbReference type="InterPro" id="IPR002156">
    <property type="entry name" value="RNaseH_domain"/>
</dbReference>
<organism evidence="2 3">
    <name type="scientific">Cannabis sativa</name>
    <name type="common">Hemp</name>
    <name type="synonym">Marijuana</name>
    <dbReference type="NCBI Taxonomy" id="3483"/>
    <lineage>
        <taxon>Eukaryota</taxon>
        <taxon>Viridiplantae</taxon>
        <taxon>Streptophyta</taxon>
        <taxon>Embryophyta</taxon>
        <taxon>Tracheophyta</taxon>
        <taxon>Spermatophyta</taxon>
        <taxon>Magnoliopsida</taxon>
        <taxon>eudicotyledons</taxon>
        <taxon>Gunneridae</taxon>
        <taxon>Pentapetalae</taxon>
        <taxon>rosids</taxon>
        <taxon>fabids</taxon>
        <taxon>Rosales</taxon>
        <taxon>Cannabaceae</taxon>
        <taxon>Cannabis</taxon>
    </lineage>
</organism>
<proteinExistence type="predicted"/>
<keyword evidence="3" id="KW-1185">Reference proteome</keyword>
<dbReference type="SUPFAM" id="SSF53098">
    <property type="entry name" value="Ribonuclease H-like"/>
    <property type="match status" value="1"/>
</dbReference>
<dbReference type="Pfam" id="PF13456">
    <property type="entry name" value="RVT_3"/>
    <property type="match status" value="1"/>
</dbReference>
<name>A0A803R9Q4_CANSA</name>
<feature type="domain" description="RNase H type-1" evidence="1">
    <location>
        <begin position="3"/>
        <end position="109"/>
    </location>
</feature>
<sequence>MCAAVVARDHVGKVIWVVTSKLDFSNALCGEAMACCLALQEAKARGVKFLILESDSRVVINALNGQDSRWEIDNYVSFCKITSPLFSGCTFEFVSRQCNFMAHNVAKWAFSHQRFGLVPLSSMPETIFCNDREV</sequence>
<dbReference type="AlphaFoldDB" id="A0A803R9Q4"/>
<reference evidence="2" key="1">
    <citation type="submission" date="2021-03" db="UniProtKB">
        <authorList>
            <consortium name="EnsemblPlants"/>
        </authorList>
    </citation>
    <scope>IDENTIFICATION</scope>
</reference>
<dbReference type="Gene3D" id="3.30.420.10">
    <property type="entry name" value="Ribonuclease H-like superfamily/Ribonuclease H"/>
    <property type="match status" value="1"/>
</dbReference>
<dbReference type="InterPro" id="IPR044730">
    <property type="entry name" value="RNase_H-like_dom_plant"/>
</dbReference>
<evidence type="ECO:0000313" key="2">
    <source>
        <dbReference type="EnsemblPlants" id="cds.novel_model_6786_5bd9a17a"/>
    </source>
</evidence>
<dbReference type="EMBL" id="UZAU01000803">
    <property type="status" value="NOT_ANNOTATED_CDS"/>
    <property type="molecule type" value="Genomic_DNA"/>
</dbReference>
<protein>
    <recommendedName>
        <fullName evidence="1">RNase H type-1 domain-containing protein</fullName>
    </recommendedName>
</protein>
<dbReference type="PANTHER" id="PTHR47074:SF48">
    <property type="entry name" value="POLYNUCLEOTIDYL TRANSFERASE, RIBONUCLEASE H-LIKE SUPERFAMILY PROTEIN"/>
    <property type="match status" value="1"/>
</dbReference>
<accession>A0A803R9Q4</accession>
<evidence type="ECO:0000313" key="3">
    <source>
        <dbReference type="Proteomes" id="UP000596661"/>
    </source>
</evidence>
<dbReference type="GO" id="GO:0004523">
    <property type="term" value="F:RNA-DNA hybrid ribonuclease activity"/>
    <property type="evidence" value="ECO:0007669"/>
    <property type="project" value="InterPro"/>
</dbReference>
<dbReference type="Proteomes" id="UP000596661">
    <property type="component" value="Unassembled WGS sequence"/>
</dbReference>
<dbReference type="InterPro" id="IPR052929">
    <property type="entry name" value="RNase_H-like_EbsB-rel"/>
</dbReference>
<dbReference type="PANTHER" id="PTHR47074">
    <property type="entry name" value="BNAC02G40300D PROTEIN"/>
    <property type="match status" value="1"/>
</dbReference>
<dbReference type="GO" id="GO:0003676">
    <property type="term" value="F:nucleic acid binding"/>
    <property type="evidence" value="ECO:0007669"/>
    <property type="project" value="InterPro"/>
</dbReference>
<dbReference type="InterPro" id="IPR012337">
    <property type="entry name" value="RNaseH-like_sf"/>
</dbReference>
<dbReference type="InterPro" id="IPR036397">
    <property type="entry name" value="RNaseH_sf"/>
</dbReference>
<dbReference type="EnsemblPlants" id="novel_model_6786_5bd9a17a">
    <property type="protein sequence ID" value="cds.novel_model_6786_5bd9a17a"/>
    <property type="gene ID" value="novel_gene_3584_5bd9a17a"/>
</dbReference>
<dbReference type="CDD" id="cd06222">
    <property type="entry name" value="RNase_H_like"/>
    <property type="match status" value="1"/>
</dbReference>